<dbReference type="PANTHER" id="PTHR31973:SF187">
    <property type="entry name" value="MUTATOR TRANSPOSASE MUDRA PROTEIN"/>
    <property type="match status" value="1"/>
</dbReference>
<feature type="region of interest" description="Disordered" evidence="1">
    <location>
        <begin position="105"/>
        <end position="127"/>
    </location>
</feature>
<organism evidence="2 3">
    <name type="scientific">Buddleja alternifolia</name>
    <dbReference type="NCBI Taxonomy" id="168488"/>
    <lineage>
        <taxon>Eukaryota</taxon>
        <taxon>Viridiplantae</taxon>
        <taxon>Streptophyta</taxon>
        <taxon>Embryophyta</taxon>
        <taxon>Tracheophyta</taxon>
        <taxon>Spermatophyta</taxon>
        <taxon>Magnoliopsida</taxon>
        <taxon>eudicotyledons</taxon>
        <taxon>Gunneridae</taxon>
        <taxon>Pentapetalae</taxon>
        <taxon>asterids</taxon>
        <taxon>lamiids</taxon>
        <taxon>Lamiales</taxon>
        <taxon>Scrophulariaceae</taxon>
        <taxon>Buddlejeae</taxon>
        <taxon>Buddleja</taxon>
    </lineage>
</organism>
<comment type="caution">
    <text evidence="2">The sequence shown here is derived from an EMBL/GenBank/DDBJ whole genome shotgun (WGS) entry which is preliminary data.</text>
</comment>
<gene>
    <name evidence="2" type="ORF">BUALT_Bualt19G0015300</name>
</gene>
<keyword evidence="3" id="KW-1185">Reference proteome</keyword>
<evidence type="ECO:0000313" key="3">
    <source>
        <dbReference type="Proteomes" id="UP000826271"/>
    </source>
</evidence>
<dbReference type="PANTHER" id="PTHR31973">
    <property type="entry name" value="POLYPROTEIN, PUTATIVE-RELATED"/>
    <property type="match status" value="1"/>
</dbReference>
<evidence type="ECO:0000256" key="1">
    <source>
        <dbReference type="SAM" id="MobiDB-lite"/>
    </source>
</evidence>
<protein>
    <submittedName>
        <fullName evidence="2">Uncharacterized protein</fullName>
    </submittedName>
</protein>
<name>A0AAV6W8T4_9LAMI</name>
<dbReference type="AlphaFoldDB" id="A0AAV6W8T4"/>
<reference evidence="2" key="1">
    <citation type="submission" date="2019-10" db="EMBL/GenBank/DDBJ databases">
        <authorList>
            <person name="Zhang R."/>
            <person name="Pan Y."/>
            <person name="Wang J."/>
            <person name="Ma R."/>
            <person name="Yu S."/>
        </authorList>
    </citation>
    <scope>NUCLEOTIDE SEQUENCE</scope>
    <source>
        <strain evidence="2">LA-IB0</strain>
        <tissue evidence="2">Leaf</tissue>
    </source>
</reference>
<evidence type="ECO:0000313" key="2">
    <source>
        <dbReference type="EMBL" id="KAG8363370.1"/>
    </source>
</evidence>
<proteinExistence type="predicted"/>
<sequence>MMAEMKALNQSAFDWFHDKPAEHWSRSHFNEHPKCDMLLNNICETFNSNILEVREKPIITIIEWMREYVMKMLQVNRDRAEAKWKSRVCPKIRTILDKHTRKIRKRANVNSQSTACNPRSSGTGMRTLLPHAQQPETEDEETLSHYVGPLNQPQSEMIPSLRVPGPSMFNQLHMSRGTTSSNVPAQSVQKGLHLREQIRAPSPMNIQGAQFSTSMNSSIPYSSMVQPTIIGRRKFVNLSSLASTQVSQTRENTGDN</sequence>
<dbReference type="Proteomes" id="UP000826271">
    <property type="component" value="Unassembled WGS sequence"/>
</dbReference>
<accession>A0AAV6W8T4</accession>
<dbReference type="EMBL" id="WHWC01000019">
    <property type="protein sequence ID" value="KAG8363370.1"/>
    <property type="molecule type" value="Genomic_DNA"/>
</dbReference>
<feature type="compositionally biased region" description="Polar residues" evidence="1">
    <location>
        <begin position="108"/>
        <end position="124"/>
    </location>
</feature>